<reference evidence="3" key="1">
    <citation type="journal article" date="2015" name="Nat. Genet.">
        <title>The genome and transcriptome of the zoonotic hookworm Ancylostoma ceylanicum identify infection-specific gene families.</title>
        <authorList>
            <person name="Schwarz E.M."/>
            <person name="Hu Y."/>
            <person name="Antoshechkin I."/>
            <person name="Miller M.M."/>
            <person name="Sternberg P.W."/>
            <person name="Aroian R.V."/>
        </authorList>
    </citation>
    <scope>NUCLEOTIDE SEQUENCE</scope>
    <source>
        <strain evidence="3">HY135</strain>
    </source>
</reference>
<dbReference type="SUPFAM" id="SSF54236">
    <property type="entry name" value="Ubiquitin-like"/>
    <property type="match status" value="1"/>
</dbReference>
<accession>A0A016RRZ1</accession>
<protein>
    <recommendedName>
        <fullName evidence="4">Rad60/SUMO-like domain-containing protein</fullName>
    </recommendedName>
</protein>
<feature type="region of interest" description="Disordered" evidence="1">
    <location>
        <begin position="22"/>
        <end position="58"/>
    </location>
</feature>
<dbReference type="Gene3D" id="3.10.20.90">
    <property type="entry name" value="Phosphatidylinositol 3-kinase Catalytic Subunit, Chain A, domain 1"/>
    <property type="match status" value="1"/>
</dbReference>
<dbReference type="Proteomes" id="UP000024635">
    <property type="component" value="Unassembled WGS sequence"/>
</dbReference>
<gene>
    <name evidence="2" type="primary">Acey_s0397.g693</name>
    <name evidence="2" type="synonym">Acey-smo-1</name>
    <name evidence="2" type="ORF">Y032_0397g693</name>
</gene>
<comment type="caution">
    <text evidence="2">The sequence shown here is derived from an EMBL/GenBank/DDBJ whole genome shotgun (WGS) entry which is preliminary data.</text>
</comment>
<sequence length="189" mass="21225">MYCFTNHTTWQASKIRRSACAIPQRRGNRSKARPSPPSHLTGARPYREDMADNGSEAPAAGDAGVEYIKLKVVGQDSNEVHFRVKNGTAMGKLKKSYADRTGVAVSSLRSYLKCKHVRMCRIGHIIDQYQGGDEGGSKMILVFVTSTSNNLLVPNLSKFYEVRYPGLLYRNPSKMGLRYRIDTIFVFRT</sequence>
<organism evidence="2 3">
    <name type="scientific">Ancylostoma ceylanicum</name>
    <dbReference type="NCBI Taxonomy" id="53326"/>
    <lineage>
        <taxon>Eukaryota</taxon>
        <taxon>Metazoa</taxon>
        <taxon>Ecdysozoa</taxon>
        <taxon>Nematoda</taxon>
        <taxon>Chromadorea</taxon>
        <taxon>Rhabditida</taxon>
        <taxon>Rhabditina</taxon>
        <taxon>Rhabditomorpha</taxon>
        <taxon>Strongyloidea</taxon>
        <taxon>Ancylostomatidae</taxon>
        <taxon>Ancylostomatinae</taxon>
        <taxon>Ancylostoma</taxon>
    </lineage>
</organism>
<dbReference type="EMBL" id="JARK01001733">
    <property type="protein sequence ID" value="EYB80897.1"/>
    <property type="molecule type" value="Genomic_DNA"/>
</dbReference>
<dbReference type="AlphaFoldDB" id="A0A016RRZ1"/>
<evidence type="ECO:0008006" key="4">
    <source>
        <dbReference type="Google" id="ProtNLM"/>
    </source>
</evidence>
<evidence type="ECO:0000313" key="3">
    <source>
        <dbReference type="Proteomes" id="UP000024635"/>
    </source>
</evidence>
<keyword evidence="3" id="KW-1185">Reference proteome</keyword>
<dbReference type="STRING" id="53326.A0A016RRZ1"/>
<dbReference type="InterPro" id="IPR029071">
    <property type="entry name" value="Ubiquitin-like_domsf"/>
</dbReference>
<evidence type="ECO:0000313" key="2">
    <source>
        <dbReference type="EMBL" id="EYB80897.1"/>
    </source>
</evidence>
<name>A0A016RRZ1_9BILA</name>
<evidence type="ECO:0000256" key="1">
    <source>
        <dbReference type="SAM" id="MobiDB-lite"/>
    </source>
</evidence>
<proteinExistence type="predicted"/>